<reference evidence="8" key="1">
    <citation type="submission" date="2021-02" db="EMBL/GenBank/DDBJ databases">
        <authorList>
            <person name="Palmer J.M."/>
        </authorList>
    </citation>
    <scope>NUCLEOTIDE SEQUENCE</scope>
    <source>
        <strain evidence="8">SCRP23</strain>
    </source>
</reference>
<dbReference type="PROSITE" id="PS51192">
    <property type="entry name" value="HELICASE_ATP_BIND_1"/>
    <property type="match status" value="1"/>
</dbReference>
<comment type="similarity">
    <text evidence="1">Belongs to the helicase family. RecQ subfamily.</text>
</comment>
<dbReference type="Pfam" id="PF00270">
    <property type="entry name" value="DEAD"/>
    <property type="match status" value="1"/>
</dbReference>
<keyword evidence="3" id="KW-0413">Isomerase</keyword>
<dbReference type="GO" id="GO:0043138">
    <property type="term" value="F:3'-5' DNA helicase activity"/>
    <property type="evidence" value="ECO:0007669"/>
    <property type="project" value="UniProtKB-EC"/>
</dbReference>
<evidence type="ECO:0000256" key="2">
    <source>
        <dbReference type="ARBA" id="ARBA00023125"/>
    </source>
</evidence>
<gene>
    <name evidence="8" type="ORF">PHYBOEH_001993</name>
</gene>
<name>A0A8T1WXX3_9STRA</name>
<proteinExistence type="inferred from homology"/>
<evidence type="ECO:0000313" key="8">
    <source>
        <dbReference type="EMBL" id="KAG7396619.1"/>
    </source>
</evidence>
<dbReference type="InterPro" id="IPR011545">
    <property type="entry name" value="DEAD/DEAH_box_helicase_dom"/>
</dbReference>
<feature type="domain" description="Helicase ATP-binding" evidence="7">
    <location>
        <begin position="94"/>
        <end position="221"/>
    </location>
</feature>
<keyword evidence="6" id="KW-0175">Coiled coil</keyword>
<dbReference type="PANTHER" id="PTHR13710:SF105">
    <property type="entry name" value="ATP-DEPENDENT DNA HELICASE Q1"/>
    <property type="match status" value="1"/>
</dbReference>
<dbReference type="EMBL" id="JAGDFL010000147">
    <property type="protein sequence ID" value="KAG7396619.1"/>
    <property type="molecule type" value="Genomic_DNA"/>
</dbReference>
<comment type="catalytic activity">
    <reaction evidence="4">
        <text>Couples ATP hydrolysis with the unwinding of duplex DNA by translocating in the 3'-5' direction.</text>
        <dbReference type="EC" id="5.6.2.4"/>
    </reaction>
</comment>
<evidence type="ECO:0000259" key="7">
    <source>
        <dbReference type="PROSITE" id="PS51192"/>
    </source>
</evidence>
<evidence type="ECO:0000313" key="9">
    <source>
        <dbReference type="Proteomes" id="UP000693981"/>
    </source>
</evidence>
<dbReference type="SMART" id="SM00487">
    <property type="entry name" value="DEXDc"/>
    <property type="match status" value="1"/>
</dbReference>
<dbReference type="OrthoDB" id="10261556at2759"/>
<dbReference type="GO" id="GO:0005694">
    <property type="term" value="C:chromosome"/>
    <property type="evidence" value="ECO:0007669"/>
    <property type="project" value="TreeGrafter"/>
</dbReference>
<dbReference type="GO" id="GO:0005524">
    <property type="term" value="F:ATP binding"/>
    <property type="evidence" value="ECO:0007669"/>
    <property type="project" value="InterPro"/>
</dbReference>
<sequence length="244" mass="27339">MINVEEELAQVEVELHEVEEDLALLLQRQSELLDRKKELQERLADDSTGIESVQGADRAPIDWKTQFPWTEQVQTLLKDTFHLPKFRSVQEEVINATLSKQDVFVVMRSGGGKSLCYQLPAMLDGDAGFTVVISPLISLIQDQVMLFNDIAGDGAAYKLSGEQSRGESSAIYKALLTPESTLKILLITPEKLIKSKLLMSSPLKATTRSLGELVVMVTQRVVCFERIAKPQKKRKRSPEIIEID</sequence>
<evidence type="ECO:0000256" key="1">
    <source>
        <dbReference type="ARBA" id="ARBA00005446"/>
    </source>
</evidence>
<dbReference type="GO" id="GO:0000724">
    <property type="term" value="P:double-strand break repair via homologous recombination"/>
    <property type="evidence" value="ECO:0007669"/>
    <property type="project" value="TreeGrafter"/>
</dbReference>
<dbReference type="InterPro" id="IPR014001">
    <property type="entry name" value="Helicase_ATP-bd"/>
</dbReference>
<dbReference type="EC" id="5.6.2.4" evidence="5"/>
<keyword evidence="2" id="KW-0238">DNA-binding</keyword>
<dbReference type="PANTHER" id="PTHR13710">
    <property type="entry name" value="DNA HELICASE RECQ FAMILY MEMBER"/>
    <property type="match status" value="1"/>
</dbReference>
<dbReference type="AlphaFoldDB" id="A0A8T1WXX3"/>
<protein>
    <recommendedName>
        <fullName evidence="5">DNA 3'-5' helicase</fullName>
        <ecNumber evidence="5">5.6.2.4</ecNumber>
    </recommendedName>
</protein>
<dbReference type="Proteomes" id="UP000693981">
    <property type="component" value="Unassembled WGS sequence"/>
</dbReference>
<evidence type="ECO:0000256" key="6">
    <source>
        <dbReference type="SAM" id="Coils"/>
    </source>
</evidence>
<feature type="coiled-coil region" evidence="6">
    <location>
        <begin position="1"/>
        <end position="42"/>
    </location>
</feature>
<evidence type="ECO:0000256" key="4">
    <source>
        <dbReference type="ARBA" id="ARBA00034617"/>
    </source>
</evidence>
<accession>A0A8T1WXX3</accession>
<dbReference type="GO" id="GO:0003677">
    <property type="term" value="F:DNA binding"/>
    <property type="evidence" value="ECO:0007669"/>
    <property type="project" value="UniProtKB-KW"/>
</dbReference>
<organism evidence="8 9">
    <name type="scientific">Phytophthora boehmeriae</name>
    <dbReference type="NCBI Taxonomy" id="109152"/>
    <lineage>
        <taxon>Eukaryota</taxon>
        <taxon>Sar</taxon>
        <taxon>Stramenopiles</taxon>
        <taxon>Oomycota</taxon>
        <taxon>Peronosporomycetes</taxon>
        <taxon>Peronosporales</taxon>
        <taxon>Peronosporaceae</taxon>
        <taxon>Phytophthora</taxon>
    </lineage>
</organism>
<comment type="caution">
    <text evidence="8">The sequence shown here is derived from an EMBL/GenBank/DDBJ whole genome shotgun (WGS) entry which is preliminary data.</text>
</comment>
<dbReference type="GO" id="GO:0009378">
    <property type="term" value="F:four-way junction helicase activity"/>
    <property type="evidence" value="ECO:0007669"/>
    <property type="project" value="TreeGrafter"/>
</dbReference>
<evidence type="ECO:0000256" key="3">
    <source>
        <dbReference type="ARBA" id="ARBA00023235"/>
    </source>
</evidence>
<dbReference type="GO" id="GO:0005737">
    <property type="term" value="C:cytoplasm"/>
    <property type="evidence" value="ECO:0007669"/>
    <property type="project" value="TreeGrafter"/>
</dbReference>
<evidence type="ECO:0000256" key="5">
    <source>
        <dbReference type="ARBA" id="ARBA00034808"/>
    </source>
</evidence>
<keyword evidence="9" id="KW-1185">Reference proteome</keyword>